<evidence type="ECO:0000259" key="1">
    <source>
        <dbReference type="Pfam" id="PF00481"/>
    </source>
</evidence>
<dbReference type="Proteomes" id="UP000654075">
    <property type="component" value="Unassembled WGS sequence"/>
</dbReference>
<dbReference type="EMBL" id="CAJNNV010025422">
    <property type="protein sequence ID" value="CAE8614424.1"/>
    <property type="molecule type" value="Genomic_DNA"/>
</dbReference>
<sequence length="97" mass="10591">MHDNICRLFVQDAPVPGLALTRGIGFRLAHTVGVIHKPSVCVMRRSDMADGTFILLGSSGVWTNLAEKTAVNWVCRSFADCQAAAMSLSTEALNRWE</sequence>
<comment type="caution">
    <text evidence="2">The sequence shown here is derived from an EMBL/GenBank/DDBJ whole genome shotgun (WGS) entry which is preliminary data.</text>
</comment>
<keyword evidence="3" id="KW-1185">Reference proteome</keyword>
<feature type="non-terminal residue" evidence="2">
    <location>
        <position position="1"/>
    </location>
</feature>
<dbReference type="SUPFAM" id="SSF81606">
    <property type="entry name" value="PP2C-like"/>
    <property type="match status" value="1"/>
</dbReference>
<dbReference type="InterPro" id="IPR036457">
    <property type="entry name" value="PPM-type-like_dom_sf"/>
</dbReference>
<accession>A0A813FUU2</accession>
<dbReference type="Gene3D" id="3.60.40.10">
    <property type="entry name" value="PPM-type phosphatase domain"/>
    <property type="match status" value="1"/>
</dbReference>
<organism evidence="2 3">
    <name type="scientific">Polarella glacialis</name>
    <name type="common">Dinoflagellate</name>
    <dbReference type="NCBI Taxonomy" id="89957"/>
    <lineage>
        <taxon>Eukaryota</taxon>
        <taxon>Sar</taxon>
        <taxon>Alveolata</taxon>
        <taxon>Dinophyceae</taxon>
        <taxon>Suessiales</taxon>
        <taxon>Suessiaceae</taxon>
        <taxon>Polarella</taxon>
    </lineage>
</organism>
<reference evidence="2" key="1">
    <citation type="submission" date="2021-02" db="EMBL/GenBank/DDBJ databases">
        <authorList>
            <person name="Dougan E. K."/>
            <person name="Rhodes N."/>
            <person name="Thang M."/>
            <person name="Chan C."/>
        </authorList>
    </citation>
    <scope>NUCLEOTIDE SEQUENCE</scope>
</reference>
<name>A0A813FUU2_POLGL</name>
<evidence type="ECO:0000313" key="2">
    <source>
        <dbReference type="EMBL" id="CAE8614424.1"/>
    </source>
</evidence>
<dbReference type="Pfam" id="PF00481">
    <property type="entry name" value="PP2C"/>
    <property type="match status" value="1"/>
</dbReference>
<evidence type="ECO:0000313" key="3">
    <source>
        <dbReference type="Proteomes" id="UP000654075"/>
    </source>
</evidence>
<protein>
    <recommendedName>
        <fullName evidence="1">PPM-type phosphatase domain-containing protein</fullName>
    </recommendedName>
</protein>
<dbReference type="AlphaFoldDB" id="A0A813FUU2"/>
<dbReference type="InterPro" id="IPR001932">
    <property type="entry name" value="PPM-type_phosphatase-like_dom"/>
</dbReference>
<feature type="domain" description="PPM-type phosphatase" evidence="1">
    <location>
        <begin position="18"/>
        <end position="94"/>
    </location>
</feature>
<gene>
    <name evidence="2" type="ORF">PGLA1383_LOCUS32148</name>
</gene>
<dbReference type="OrthoDB" id="420912at2759"/>
<proteinExistence type="predicted"/>